<comment type="caution">
    <text evidence="1">The sequence shown here is derived from an EMBL/GenBank/DDBJ whole genome shotgun (WGS) entry which is preliminary data.</text>
</comment>
<feature type="non-terminal residue" evidence="1">
    <location>
        <position position="56"/>
    </location>
</feature>
<proteinExistence type="predicted"/>
<organism evidence="1 2">
    <name type="scientific">Pseudoneurospora amorphoporcata</name>
    <dbReference type="NCBI Taxonomy" id="241081"/>
    <lineage>
        <taxon>Eukaryota</taxon>
        <taxon>Fungi</taxon>
        <taxon>Dikarya</taxon>
        <taxon>Ascomycota</taxon>
        <taxon>Pezizomycotina</taxon>
        <taxon>Sordariomycetes</taxon>
        <taxon>Sordariomycetidae</taxon>
        <taxon>Sordariales</taxon>
        <taxon>Sordariaceae</taxon>
        <taxon>Pseudoneurospora</taxon>
    </lineage>
</organism>
<keyword evidence="2" id="KW-1185">Reference proteome</keyword>
<reference evidence="1" key="2">
    <citation type="submission" date="2023-06" db="EMBL/GenBank/DDBJ databases">
        <authorList>
            <consortium name="Lawrence Berkeley National Laboratory"/>
            <person name="Mondo S.J."/>
            <person name="Hensen N."/>
            <person name="Bonometti L."/>
            <person name="Westerberg I."/>
            <person name="Brannstrom I.O."/>
            <person name="Guillou S."/>
            <person name="Cros-Aarteil S."/>
            <person name="Calhoun S."/>
            <person name="Haridas S."/>
            <person name="Kuo A."/>
            <person name="Pangilinan J."/>
            <person name="Riley R."/>
            <person name="Labutti K."/>
            <person name="Andreopoulos B."/>
            <person name="Lipzen A."/>
            <person name="Chen C."/>
            <person name="Yanf M."/>
            <person name="Daum C."/>
            <person name="Ng V."/>
            <person name="Clum A."/>
            <person name="Steindorff A."/>
            <person name="Ohm R."/>
            <person name="Martin F."/>
            <person name="Silar P."/>
            <person name="Natvig D."/>
            <person name="Lalanne C."/>
            <person name="Gautier V."/>
            <person name="Ament-Velasquez S.L."/>
            <person name="Kruys A."/>
            <person name="Hutchinson M.I."/>
            <person name="Powell A.J."/>
            <person name="Barry K."/>
            <person name="Miller A.N."/>
            <person name="Grigoriev I.V."/>
            <person name="Debuchy R."/>
            <person name="Gladieux P."/>
            <person name="Thoren M.H."/>
            <person name="Johannesson H."/>
        </authorList>
    </citation>
    <scope>NUCLEOTIDE SEQUENCE</scope>
    <source>
        <strain evidence="1">CBS 626.80</strain>
    </source>
</reference>
<name>A0AAN6NIL8_9PEZI</name>
<accession>A0AAN6NIL8</accession>
<evidence type="ECO:0000313" key="1">
    <source>
        <dbReference type="EMBL" id="KAK3946494.1"/>
    </source>
</evidence>
<evidence type="ECO:0000313" key="2">
    <source>
        <dbReference type="Proteomes" id="UP001303222"/>
    </source>
</evidence>
<protein>
    <submittedName>
        <fullName evidence="1">Uncharacterized protein</fullName>
    </submittedName>
</protein>
<dbReference type="Proteomes" id="UP001303222">
    <property type="component" value="Unassembled WGS sequence"/>
</dbReference>
<dbReference type="AlphaFoldDB" id="A0AAN6NIL8"/>
<reference evidence="1" key="1">
    <citation type="journal article" date="2023" name="Mol. Phylogenet. Evol.">
        <title>Genome-scale phylogeny and comparative genomics of the fungal order Sordariales.</title>
        <authorList>
            <person name="Hensen N."/>
            <person name="Bonometti L."/>
            <person name="Westerberg I."/>
            <person name="Brannstrom I.O."/>
            <person name="Guillou S."/>
            <person name="Cros-Aarteil S."/>
            <person name="Calhoun S."/>
            <person name="Haridas S."/>
            <person name="Kuo A."/>
            <person name="Mondo S."/>
            <person name="Pangilinan J."/>
            <person name="Riley R."/>
            <person name="LaButti K."/>
            <person name="Andreopoulos B."/>
            <person name="Lipzen A."/>
            <person name="Chen C."/>
            <person name="Yan M."/>
            <person name="Daum C."/>
            <person name="Ng V."/>
            <person name="Clum A."/>
            <person name="Steindorff A."/>
            <person name="Ohm R.A."/>
            <person name="Martin F."/>
            <person name="Silar P."/>
            <person name="Natvig D.O."/>
            <person name="Lalanne C."/>
            <person name="Gautier V."/>
            <person name="Ament-Velasquez S.L."/>
            <person name="Kruys A."/>
            <person name="Hutchinson M.I."/>
            <person name="Powell A.J."/>
            <person name="Barry K."/>
            <person name="Miller A.N."/>
            <person name="Grigoriev I.V."/>
            <person name="Debuchy R."/>
            <person name="Gladieux P."/>
            <person name="Hiltunen Thoren M."/>
            <person name="Johannesson H."/>
        </authorList>
    </citation>
    <scope>NUCLEOTIDE SEQUENCE</scope>
    <source>
        <strain evidence="1">CBS 626.80</strain>
    </source>
</reference>
<gene>
    <name evidence="1" type="ORF">QBC32DRAFT_195058</name>
</gene>
<feature type="non-terminal residue" evidence="1">
    <location>
        <position position="1"/>
    </location>
</feature>
<dbReference type="EMBL" id="MU859890">
    <property type="protein sequence ID" value="KAK3946494.1"/>
    <property type="molecule type" value="Genomic_DNA"/>
</dbReference>
<sequence length="56" mass="6603">GDLVLTYDNERSIDMSSSKKLTYRWKGPYRVREVKNKNEYFIETLDGIAIDRSYAP</sequence>